<dbReference type="Proteomes" id="UP001219568">
    <property type="component" value="Unassembled WGS sequence"/>
</dbReference>
<reference evidence="1" key="2">
    <citation type="submission" date="2023-01" db="EMBL/GenBank/DDBJ databases">
        <authorList>
            <person name="Petersen C."/>
        </authorList>
    </citation>
    <scope>NUCLEOTIDE SEQUENCE</scope>
    <source>
        <strain evidence="1">IBT 15450</strain>
    </source>
</reference>
<dbReference type="EMBL" id="JAQJZL010000004">
    <property type="protein sequence ID" value="KAJ6044482.1"/>
    <property type="molecule type" value="Genomic_DNA"/>
</dbReference>
<comment type="caution">
    <text evidence="1">The sequence shown here is derived from an EMBL/GenBank/DDBJ whole genome shotgun (WGS) entry which is preliminary data.</text>
</comment>
<name>A0AAD6IEK3_PENCN</name>
<reference evidence="1" key="1">
    <citation type="journal article" date="2023" name="IMA Fungus">
        <title>Comparative genomic study of the Penicillium genus elucidates a diverse pangenome and 15 lateral gene transfer events.</title>
        <authorList>
            <person name="Petersen C."/>
            <person name="Sorensen T."/>
            <person name="Nielsen M.R."/>
            <person name="Sondergaard T.E."/>
            <person name="Sorensen J.L."/>
            <person name="Fitzpatrick D.A."/>
            <person name="Frisvad J.C."/>
            <person name="Nielsen K.L."/>
        </authorList>
    </citation>
    <scope>NUCLEOTIDE SEQUENCE</scope>
    <source>
        <strain evidence="1">IBT 15450</strain>
    </source>
</reference>
<evidence type="ECO:0000313" key="1">
    <source>
        <dbReference type="EMBL" id="KAJ6044482.1"/>
    </source>
</evidence>
<gene>
    <name evidence="1" type="ORF">N7460_005837</name>
</gene>
<accession>A0AAD6IEK3</accession>
<organism evidence="1 2">
    <name type="scientific">Penicillium canescens</name>
    <dbReference type="NCBI Taxonomy" id="5083"/>
    <lineage>
        <taxon>Eukaryota</taxon>
        <taxon>Fungi</taxon>
        <taxon>Dikarya</taxon>
        <taxon>Ascomycota</taxon>
        <taxon>Pezizomycotina</taxon>
        <taxon>Eurotiomycetes</taxon>
        <taxon>Eurotiomycetidae</taxon>
        <taxon>Eurotiales</taxon>
        <taxon>Aspergillaceae</taxon>
        <taxon>Penicillium</taxon>
    </lineage>
</organism>
<protein>
    <submittedName>
        <fullName evidence="1">Uncharacterized protein</fullName>
    </submittedName>
</protein>
<sequence length="97" mass="10641">MCHNGPTSRRCRGQHVWTLSTTVIDHSLQSSDLREEEVYVADETGVQVHFSQAIGQGSWCNLEGNEGGHSVWDHKSAGAGYSKIPDLTVTGRLPYLS</sequence>
<proteinExistence type="predicted"/>
<evidence type="ECO:0000313" key="2">
    <source>
        <dbReference type="Proteomes" id="UP001219568"/>
    </source>
</evidence>
<keyword evidence="2" id="KW-1185">Reference proteome</keyword>
<dbReference type="AlphaFoldDB" id="A0AAD6IEK3"/>